<dbReference type="GO" id="GO:0043488">
    <property type="term" value="P:regulation of mRNA stability"/>
    <property type="evidence" value="ECO:0007669"/>
    <property type="project" value="TreeGrafter"/>
</dbReference>
<dbReference type="InterPro" id="IPR002059">
    <property type="entry name" value="CSP_DNA-bd"/>
</dbReference>
<dbReference type="PANTHER" id="PTHR12962">
    <property type="entry name" value="CALCIUM-REGULATED HEAT STABLE PROTEIN CRHSP-24-RELATED"/>
    <property type="match status" value="1"/>
</dbReference>
<dbReference type="InterPro" id="IPR052069">
    <property type="entry name" value="Ca-reg_mRNA-binding_domain"/>
</dbReference>
<dbReference type="SMART" id="SM00357">
    <property type="entry name" value="CSP"/>
    <property type="match status" value="1"/>
</dbReference>
<organism evidence="5 6">
    <name type="scientific">Vibrio splendidus</name>
    <dbReference type="NCBI Taxonomy" id="29497"/>
    <lineage>
        <taxon>Bacteria</taxon>
        <taxon>Pseudomonadati</taxon>
        <taxon>Pseudomonadota</taxon>
        <taxon>Gammaproteobacteria</taxon>
        <taxon>Vibrionales</taxon>
        <taxon>Vibrionaceae</taxon>
        <taxon>Vibrio</taxon>
    </lineage>
</organism>
<dbReference type="Pfam" id="PF00313">
    <property type="entry name" value="CSD"/>
    <property type="match status" value="1"/>
</dbReference>
<dbReference type="AlphaFoldDB" id="A0A0P6ZL92"/>
<dbReference type="Gene3D" id="2.40.50.140">
    <property type="entry name" value="Nucleic acid-binding proteins"/>
    <property type="match status" value="1"/>
</dbReference>
<keyword evidence="3" id="KW-0812">Transmembrane</keyword>
<accession>A0A0P6ZL92</accession>
<sequence length="155" mass="17011">MNGKIVRWVDERGFGFINSDELEGDVFVHISKFTDGYRRPQVGDEVEFQLSNSGSKLSASSAQLVGIETSKSNPLSIILSALFVGLIGAGLYLLVLEPKLNPAYENMGFSCQGKTHCSEMLSCDEAKFYLANCPNVKIDGDRDGIPCESQFCSHY</sequence>
<evidence type="ECO:0000256" key="3">
    <source>
        <dbReference type="SAM" id="Phobius"/>
    </source>
</evidence>
<evidence type="ECO:0000259" key="4">
    <source>
        <dbReference type="PROSITE" id="PS51857"/>
    </source>
</evidence>
<name>A0A0P6ZL92_VIBSP</name>
<dbReference type="Pfam" id="PF05901">
    <property type="entry name" value="Excalibur"/>
    <property type="match status" value="1"/>
</dbReference>
<feature type="transmembrane region" description="Helical" evidence="3">
    <location>
        <begin position="75"/>
        <end position="95"/>
    </location>
</feature>
<evidence type="ECO:0000313" key="6">
    <source>
        <dbReference type="Proteomes" id="UP000244197"/>
    </source>
</evidence>
<dbReference type="InterPro" id="IPR008613">
    <property type="entry name" value="Excalibur_Ca-bd_domain"/>
</dbReference>
<dbReference type="Proteomes" id="UP000244197">
    <property type="component" value="Unassembled WGS sequence"/>
</dbReference>
<evidence type="ECO:0000256" key="2">
    <source>
        <dbReference type="RuleBase" id="RU000408"/>
    </source>
</evidence>
<dbReference type="PROSITE" id="PS00352">
    <property type="entry name" value="CSD_1"/>
    <property type="match status" value="1"/>
</dbReference>
<dbReference type="InterPro" id="IPR011129">
    <property type="entry name" value="CSD"/>
</dbReference>
<dbReference type="InterPro" id="IPR012340">
    <property type="entry name" value="NA-bd_OB-fold"/>
</dbReference>
<dbReference type="InterPro" id="IPR019844">
    <property type="entry name" value="CSD_CS"/>
</dbReference>
<dbReference type="RefSeq" id="WP_017081025.1">
    <property type="nucleotide sequence ID" value="NZ_CAWMQV010000047.1"/>
</dbReference>
<keyword evidence="1" id="KW-0597">Phosphoprotein</keyword>
<keyword evidence="3" id="KW-1133">Transmembrane helix</keyword>
<reference evidence="5 6" key="1">
    <citation type="submission" date="2017-11" db="EMBL/GenBank/DDBJ databases">
        <title>Population delineation of vibrios coincides with oyster pathogenicity.</title>
        <authorList>
            <person name="Bruto M."/>
            <person name="Labreuche Y."/>
            <person name="James A."/>
            <person name="Piel D."/>
            <person name="Chenivesse S."/>
            <person name="Petton B."/>
            <person name="Polz M.F."/>
            <person name="Le Roux F."/>
        </authorList>
    </citation>
    <scope>NUCLEOTIDE SEQUENCE [LARGE SCALE GENOMIC DNA]</scope>
    <source>
        <strain evidence="5 6">FF_144</strain>
    </source>
</reference>
<evidence type="ECO:0000256" key="1">
    <source>
        <dbReference type="ARBA" id="ARBA00022553"/>
    </source>
</evidence>
<dbReference type="EMBL" id="PIFK01000087">
    <property type="protein sequence ID" value="PTP20066.1"/>
    <property type="molecule type" value="Genomic_DNA"/>
</dbReference>
<gene>
    <name evidence="5" type="ORF">CWO07_24285</name>
</gene>
<evidence type="ECO:0000313" key="5">
    <source>
        <dbReference type="EMBL" id="PTP20066.1"/>
    </source>
</evidence>
<keyword evidence="3" id="KW-0472">Membrane</keyword>
<feature type="domain" description="CSD" evidence="4">
    <location>
        <begin position="1"/>
        <end position="64"/>
    </location>
</feature>
<dbReference type="CDD" id="cd04458">
    <property type="entry name" value="CSP_CDS"/>
    <property type="match status" value="1"/>
</dbReference>
<dbReference type="GO" id="GO:0003730">
    <property type="term" value="F:mRNA 3'-UTR binding"/>
    <property type="evidence" value="ECO:0007669"/>
    <property type="project" value="TreeGrafter"/>
</dbReference>
<proteinExistence type="predicted"/>
<dbReference type="PANTHER" id="PTHR12962:SF1">
    <property type="entry name" value="COLD SHOCK DOMAIN-CONTAINING PROTEIN CG9705"/>
    <property type="match status" value="1"/>
</dbReference>
<dbReference type="SUPFAM" id="SSF50249">
    <property type="entry name" value="Nucleic acid-binding proteins"/>
    <property type="match status" value="1"/>
</dbReference>
<dbReference type="GO" id="GO:0005829">
    <property type="term" value="C:cytosol"/>
    <property type="evidence" value="ECO:0007669"/>
    <property type="project" value="UniProtKB-ARBA"/>
</dbReference>
<dbReference type="PROSITE" id="PS51857">
    <property type="entry name" value="CSD_2"/>
    <property type="match status" value="1"/>
</dbReference>
<comment type="subcellular location">
    <subcellularLocation>
        <location evidence="2">Cytoplasm</location>
    </subcellularLocation>
</comment>
<protein>
    <submittedName>
        <fullName evidence="5">Cold-shock protein</fullName>
    </submittedName>
</protein>
<comment type="caution">
    <text evidence="5">The sequence shown here is derived from an EMBL/GenBank/DDBJ whole genome shotgun (WGS) entry which is preliminary data.</text>
</comment>